<evidence type="ECO:0000313" key="2">
    <source>
        <dbReference type="Proteomes" id="UP000477386"/>
    </source>
</evidence>
<dbReference type="EMBL" id="JAAGNZ010000002">
    <property type="protein sequence ID" value="NEU69853.1"/>
    <property type="molecule type" value="Genomic_DNA"/>
</dbReference>
<evidence type="ECO:0000313" key="1">
    <source>
        <dbReference type="EMBL" id="NEU69853.1"/>
    </source>
</evidence>
<accession>A0A6M0IS65</accession>
<comment type="caution">
    <text evidence="1">The sequence shown here is derived from an EMBL/GenBank/DDBJ whole genome shotgun (WGS) entry which is preliminary data.</text>
</comment>
<dbReference type="RefSeq" id="WP_164042582.1">
    <property type="nucleotide sequence ID" value="NZ_JAAGNZ010000002.1"/>
</dbReference>
<dbReference type="Proteomes" id="UP000477386">
    <property type="component" value="Unassembled WGS sequence"/>
</dbReference>
<keyword evidence="2" id="KW-1185">Reference proteome</keyword>
<protein>
    <submittedName>
        <fullName evidence="1">Uncharacterized protein</fullName>
    </submittedName>
</protein>
<sequence>MSQLLIEIDTPEDEALLMQLLPKLNARLIDKRNEESRNQTFADIARQIASRGGVVDSFGDPLEWQREVRSWDRVLDGREE</sequence>
<dbReference type="AlphaFoldDB" id="A0A6M0IS65"/>
<proteinExistence type="predicted"/>
<name>A0A6M0IS65_9BACT</name>
<gene>
    <name evidence="1" type="ORF">GK091_23430</name>
</gene>
<reference evidence="1 2" key="1">
    <citation type="submission" date="2020-02" db="EMBL/GenBank/DDBJ databases">
        <title>Draft genome sequence of two Spirosoma agri KCTC 52727 and Spirosoma terrae KCTC 52035.</title>
        <authorList>
            <person name="Rojas J."/>
            <person name="Ambika Manirajan B."/>
            <person name="Ratering S."/>
            <person name="Suarez C."/>
            <person name="Schnell S."/>
        </authorList>
    </citation>
    <scope>NUCLEOTIDE SEQUENCE [LARGE SCALE GENOMIC DNA]</scope>
    <source>
        <strain evidence="1 2">KCTC 52727</strain>
    </source>
</reference>
<organism evidence="1 2">
    <name type="scientific">Spirosoma agri</name>
    <dbReference type="NCBI Taxonomy" id="1987381"/>
    <lineage>
        <taxon>Bacteria</taxon>
        <taxon>Pseudomonadati</taxon>
        <taxon>Bacteroidota</taxon>
        <taxon>Cytophagia</taxon>
        <taxon>Cytophagales</taxon>
        <taxon>Cytophagaceae</taxon>
        <taxon>Spirosoma</taxon>
    </lineage>
</organism>